<protein>
    <submittedName>
        <fullName evidence="1">Uncharacterized protein</fullName>
    </submittedName>
</protein>
<accession>A0AAD4ZDW1</accession>
<comment type="caution">
    <text evidence="1">The sequence shown here is derived from an EMBL/GenBank/DDBJ whole genome shotgun (WGS) entry which is preliminary data.</text>
</comment>
<dbReference type="EMBL" id="JAJFAZ020000002">
    <property type="protein sequence ID" value="KAI5342415.1"/>
    <property type="molecule type" value="Genomic_DNA"/>
</dbReference>
<evidence type="ECO:0000313" key="2">
    <source>
        <dbReference type="Proteomes" id="UP001054821"/>
    </source>
</evidence>
<dbReference type="AlphaFoldDB" id="A0AAD4ZDW1"/>
<name>A0AAD4ZDW1_PRUDU</name>
<evidence type="ECO:0000313" key="1">
    <source>
        <dbReference type="EMBL" id="KAI5342415.1"/>
    </source>
</evidence>
<keyword evidence="2" id="KW-1185">Reference proteome</keyword>
<sequence>MLQIAAANNKEEGRLLSKEKRGKSFGGGDPWYEPVLESASETGESERSLEFFKPEKLILSLREFLSSAREVFFFCPNEAKLITGDDPSRISALASRRGNGLNLLGSHCFWTKEDDWYLFTSTYELQVSWVHGIECLRRQS</sequence>
<dbReference type="Proteomes" id="UP001054821">
    <property type="component" value="Chromosome 2"/>
</dbReference>
<reference evidence="1 2" key="1">
    <citation type="journal article" date="2022" name="G3 (Bethesda)">
        <title>Whole-genome sequence and methylome profiling of the almond [Prunus dulcis (Mill.) D.A. Webb] cultivar 'Nonpareil'.</title>
        <authorList>
            <person name="D'Amico-Willman K.M."/>
            <person name="Ouma W.Z."/>
            <person name="Meulia T."/>
            <person name="Sideli G.M."/>
            <person name="Gradziel T.M."/>
            <person name="Fresnedo-Ramirez J."/>
        </authorList>
    </citation>
    <scope>NUCLEOTIDE SEQUENCE [LARGE SCALE GENOMIC DNA]</scope>
    <source>
        <strain evidence="1">Clone GOH B32 T37-40</strain>
    </source>
</reference>
<proteinExistence type="predicted"/>
<organism evidence="1 2">
    <name type="scientific">Prunus dulcis</name>
    <name type="common">Almond</name>
    <name type="synonym">Amygdalus dulcis</name>
    <dbReference type="NCBI Taxonomy" id="3755"/>
    <lineage>
        <taxon>Eukaryota</taxon>
        <taxon>Viridiplantae</taxon>
        <taxon>Streptophyta</taxon>
        <taxon>Embryophyta</taxon>
        <taxon>Tracheophyta</taxon>
        <taxon>Spermatophyta</taxon>
        <taxon>Magnoliopsida</taxon>
        <taxon>eudicotyledons</taxon>
        <taxon>Gunneridae</taxon>
        <taxon>Pentapetalae</taxon>
        <taxon>rosids</taxon>
        <taxon>fabids</taxon>
        <taxon>Rosales</taxon>
        <taxon>Rosaceae</taxon>
        <taxon>Amygdaloideae</taxon>
        <taxon>Amygdaleae</taxon>
        <taxon>Prunus</taxon>
    </lineage>
</organism>
<gene>
    <name evidence="1" type="ORF">L3X38_010290</name>
</gene>